<keyword evidence="2" id="KW-1185">Reference proteome</keyword>
<dbReference type="OrthoDB" id="2441332at2759"/>
<comment type="caution">
    <text evidence="1">The sequence shown here is derived from an EMBL/GenBank/DDBJ whole genome shotgun (WGS) entry which is preliminary data.</text>
</comment>
<dbReference type="AlphaFoldDB" id="A0A8H4EIH1"/>
<name>A0A8H4EIH1_GIGMA</name>
<gene>
    <name evidence="1" type="ORF">F8M41_022017</name>
</gene>
<evidence type="ECO:0000313" key="1">
    <source>
        <dbReference type="EMBL" id="KAF0489653.1"/>
    </source>
</evidence>
<evidence type="ECO:0000313" key="2">
    <source>
        <dbReference type="Proteomes" id="UP000439903"/>
    </source>
</evidence>
<reference evidence="1 2" key="1">
    <citation type="journal article" date="2019" name="Environ. Microbiol.">
        <title>At the nexus of three kingdoms: the genome of the mycorrhizal fungus Gigaspora margarita provides insights into plant, endobacterial and fungal interactions.</title>
        <authorList>
            <person name="Venice F."/>
            <person name="Ghignone S."/>
            <person name="Salvioli di Fossalunga A."/>
            <person name="Amselem J."/>
            <person name="Novero M."/>
            <person name="Xianan X."/>
            <person name="Sedzielewska Toro K."/>
            <person name="Morin E."/>
            <person name="Lipzen A."/>
            <person name="Grigoriev I.V."/>
            <person name="Henrissat B."/>
            <person name="Martin F.M."/>
            <person name="Bonfante P."/>
        </authorList>
    </citation>
    <scope>NUCLEOTIDE SEQUENCE [LARGE SCALE GENOMIC DNA]</scope>
    <source>
        <strain evidence="1 2">BEG34</strain>
    </source>
</reference>
<dbReference type="EMBL" id="WTPW01000668">
    <property type="protein sequence ID" value="KAF0489653.1"/>
    <property type="molecule type" value="Genomic_DNA"/>
</dbReference>
<proteinExistence type="predicted"/>
<sequence length="152" mass="16698">MGQTKCQSLLPLPKDALIRFSSGGALVSGDLVSLGKIMKCALDKSIEDGVDDVVICGLQIIGFLGMGYVMDLRYDGIYRMILIGGFELPKSSTSWGTVLKCYQVLNTIRVIVNNGATRYQSAIRKNSKQTESDNMKMVKPMFHCPSKIPIDE</sequence>
<organism evidence="1 2">
    <name type="scientific">Gigaspora margarita</name>
    <dbReference type="NCBI Taxonomy" id="4874"/>
    <lineage>
        <taxon>Eukaryota</taxon>
        <taxon>Fungi</taxon>
        <taxon>Fungi incertae sedis</taxon>
        <taxon>Mucoromycota</taxon>
        <taxon>Glomeromycotina</taxon>
        <taxon>Glomeromycetes</taxon>
        <taxon>Diversisporales</taxon>
        <taxon>Gigasporaceae</taxon>
        <taxon>Gigaspora</taxon>
    </lineage>
</organism>
<protein>
    <submittedName>
        <fullName evidence="1">Uncharacterized protein</fullName>
    </submittedName>
</protein>
<dbReference type="Proteomes" id="UP000439903">
    <property type="component" value="Unassembled WGS sequence"/>
</dbReference>
<accession>A0A8H4EIH1</accession>